<accession>A0A9X0D9U9</accession>
<name>A0A9X0D9U9_9CNID</name>
<comment type="caution">
    <text evidence="2">The sequence shown here is derived from an EMBL/GenBank/DDBJ whole genome shotgun (WGS) entry which is preliminary data.</text>
</comment>
<protein>
    <submittedName>
        <fullName evidence="2">Uncharacterized protein</fullName>
    </submittedName>
</protein>
<evidence type="ECO:0000313" key="2">
    <source>
        <dbReference type="EMBL" id="KAJ7392130.1"/>
    </source>
</evidence>
<feature type="compositionally biased region" description="Pro residues" evidence="1">
    <location>
        <begin position="20"/>
        <end position="35"/>
    </location>
</feature>
<dbReference type="EMBL" id="MU825402">
    <property type="protein sequence ID" value="KAJ7392130.1"/>
    <property type="molecule type" value="Genomic_DNA"/>
</dbReference>
<evidence type="ECO:0000256" key="1">
    <source>
        <dbReference type="SAM" id="MobiDB-lite"/>
    </source>
</evidence>
<feature type="compositionally biased region" description="Polar residues" evidence="1">
    <location>
        <begin position="37"/>
        <end position="49"/>
    </location>
</feature>
<dbReference type="AlphaFoldDB" id="A0A9X0D9U9"/>
<dbReference type="Proteomes" id="UP001163046">
    <property type="component" value="Unassembled WGS sequence"/>
</dbReference>
<proteinExistence type="predicted"/>
<gene>
    <name evidence="2" type="ORF">OS493_013502</name>
</gene>
<reference evidence="2" key="1">
    <citation type="submission" date="2023-01" db="EMBL/GenBank/DDBJ databases">
        <title>Genome assembly of the deep-sea coral Lophelia pertusa.</title>
        <authorList>
            <person name="Herrera S."/>
            <person name="Cordes E."/>
        </authorList>
    </citation>
    <scope>NUCLEOTIDE SEQUENCE</scope>
    <source>
        <strain evidence="2">USNM1676648</strain>
        <tissue evidence="2">Polyp</tissue>
    </source>
</reference>
<keyword evidence="3" id="KW-1185">Reference proteome</keyword>
<organism evidence="2 3">
    <name type="scientific">Desmophyllum pertusum</name>
    <dbReference type="NCBI Taxonomy" id="174260"/>
    <lineage>
        <taxon>Eukaryota</taxon>
        <taxon>Metazoa</taxon>
        <taxon>Cnidaria</taxon>
        <taxon>Anthozoa</taxon>
        <taxon>Hexacorallia</taxon>
        <taxon>Scleractinia</taxon>
        <taxon>Caryophylliina</taxon>
        <taxon>Caryophylliidae</taxon>
        <taxon>Desmophyllum</taxon>
    </lineage>
</organism>
<sequence length="72" mass="8050">MHDSFLTRNPPPSQHEYEPEPPMGAPPPYRLPPQPAMNVSSPNGNNQYYPGSAQEMPRHERPPPFMSSGSVH</sequence>
<evidence type="ECO:0000313" key="3">
    <source>
        <dbReference type="Proteomes" id="UP001163046"/>
    </source>
</evidence>
<feature type="region of interest" description="Disordered" evidence="1">
    <location>
        <begin position="1"/>
        <end position="72"/>
    </location>
</feature>